<feature type="signal peptide" evidence="1">
    <location>
        <begin position="1"/>
        <end position="21"/>
    </location>
</feature>
<dbReference type="OrthoDB" id="675330at2"/>
<proteinExistence type="predicted"/>
<reference evidence="2 3" key="1">
    <citation type="submission" date="2019-04" db="EMBL/GenBank/DDBJ databases">
        <title>Pedobacter sp. AR-3-17 sp. nov., isolated from Arctic soil.</title>
        <authorList>
            <person name="Dahal R.H."/>
            <person name="Kim D.-U."/>
        </authorList>
    </citation>
    <scope>NUCLEOTIDE SEQUENCE [LARGE SCALE GENOMIC DNA]</scope>
    <source>
        <strain evidence="2 3">AR-3-17</strain>
    </source>
</reference>
<protein>
    <recommendedName>
        <fullName evidence="4">Sensor of ECF-type sigma factor</fullName>
    </recommendedName>
</protein>
<sequence>MRRILTIILFFISLTSSSLIAQTQPNNVKRAKQIEAIKIGFITRRLELTPEESQKFWPVYNQFQLDQNQIIQQKRKARLQNANNPDQMIDDDFYYDTKILELKKSYRKEFSKIISPEKIKSLYTAERDFREELIKQLKNRGENGN</sequence>
<keyword evidence="3" id="KW-1185">Reference proteome</keyword>
<feature type="chain" id="PRO_5020410576" description="Sensor of ECF-type sigma factor" evidence="1">
    <location>
        <begin position="22"/>
        <end position="145"/>
    </location>
</feature>
<comment type="caution">
    <text evidence="2">The sequence shown here is derived from an EMBL/GenBank/DDBJ whole genome shotgun (WGS) entry which is preliminary data.</text>
</comment>
<evidence type="ECO:0008006" key="4">
    <source>
        <dbReference type="Google" id="ProtNLM"/>
    </source>
</evidence>
<name>A0A4V5NXD5_9SPHI</name>
<dbReference type="RefSeq" id="WP_136825707.1">
    <property type="nucleotide sequence ID" value="NZ_SWBP01000002.1"/>
</dbReference>
<dbReference type="AlphaFoldDB" id="A0A4V5NXD5"/>
<dbReference type="EMBL" id="SWBP01000002">
    <property type="protein sequence ID" value="TKB98893.1"/>
    <property type="molecule type" value="Genomic_DNA"/>
</dbReference>
<gene>
    <name evidence="2" type="ORF">FA046_07195</name>
</gene>
<evidence type="ECO:0000256" key="1">
    <source>
        <dbReference type="SAM" id="SignalP"/>
    </source>
</evidence>
<dbReference type="Proteomes" id="UP000308181">
    <property type="component" value="Unassembled WGS sequence"/>
</dbReference>
<evidence type="ECO:0000313" key="3">
    <source>
        <dbReference type="Proteomes" id="UP000308181"/>
    </source>
</evidence>
<keyword evidence="1" id="KW-0732">Signal</keyword>
<organism evidence="2 3">
    <name type="scientific">Pedobacter cryophilus</name>
    <dbReference type="NCBI Taxonomy" id="2571271"/>
    <lineage>
        <taxon>Bacteria</taxon>
        <taxon>Pseudomonadati</taxon>
        <taxon>Bacteroidota</taxon>
        <taxon>Sphingobacteriia</taxon>
        <taxon>Sphingobacteriales</taxon>
        <taxon>Sphingobacteriaceae</taxon>
        <taxon>Pedobacter</taxon>
    </lineage>
</organism>
<evidence type="ECO:0000313" key="2">
    <source>
        <dbReference type="EMBL" id="TKB98893.1"/>
    </source>
</evidence>
<accession>A0A4V5NXD5</accession>